<dbReference type="AlphaFoldDB" id="R7ZUY2"/>
<name>R7ZUY2_9BACT</name>
<reference evidence="1 2" key="1">
    <citation type="submission" date="2013-02" db="EMBL/GenBank/DDBJ databases">
        <title>A novel strain isolated from Lonar lake, Maharashtra, India.</title>
        <authorList>
            <person name="Singh A."/>
        </authorList>
    </citation>
    <scope>NUCLEOTIDE SEQUENCE [LARGE SCALE GENOMIC DNA]</scope>
    <source>
        <strain evidence="1 2">AK24</strain>
    </source>
</reference>
<organism evidence="1 2">
    <name type="scientific">Lunatimonas lonarensis</name>
    <dbReference type="NCBI Taxonomy" id="1232681"/>
    <lineage>
        <taxon>Bacteria</taxon>
        <taxon>Pseudomonadati</taxon>
        <taxon>Bacteroidota</taxon>
        <taxon>Cytophagia</taxon>
        <taxon>Cytophagales</taxon>
        <taxon>Cyclobacteriaceae</taxon>
    </lineage>
</organism>
<dbReference type="STRING" id="1232681.ADIS_1713"/>
<evidence type="ECO:0000313" key="2">
    <source>
        <dbReference type="Proteomes" id="UP000013909"/>
    </source>
</evidence>
<proteinExistence type="predicted"/>
<gene>
    <name evidence="1" type="ORF">ADIS_1713</name>
</gene>
<dbReference type="Proteomes" id="UP000013909">
    <property type="component" value="Unassembled WGS sequence"/>
</dbReference>
<comment type="caution">
    <text evidence="1">The sequence shown here is derived from an EMBL/GenBank/DDBJ whole genome shotgun (WGS) entry which is preliminary data.</text>
</comment>
<evidence type="ECO:0000313" key="1">
    <source>
        <dbReference type="EMBL" id="EON77794.1"/>
    </source>
</evidence>
<keyword evidence="2" id="KW-1185">Reference proteome</keyword>
<dbReference type="EMBL" id="AQHR01000049">
    <property type="protein sequence ID" value="EON77794.1"/>
    <property type="molecule type" value="Genomic_DNA"/>
</dbReference>
<accession>R7ZUY2</accession>
<sequence>MKNLIFFSTENRSFFKKSKIGLDRRIRQFIGEIYNCRNPYFSLFFVIKL</sequence>
<protein>
    <submittedName>
        <fullName evidence="1">Uncharacterized protein</fullName>
    </submittedName>
</protein>